<evidence type="ECO:0000256" key="1">
    <source>
        <dbReference type="ARBA" id="ARBA00004903"/>
    </source>
</evidence>
<evidence type="ECO:0000256" key="2">
    <source>
        <dbReference type="ARBA" id="ARBA00009539"/>
    </source>
</evidence>
<dbReference type="GO" id="GO:0046452">
    <property type="term" value="P:dihydrofolate metabolic process"/>
    <property type="evidence" value="ECO:0007669"/>
    <property type="project" value="TreeGrafter"/>
</dbReference>
<evidence type="ECO:0000256" key="5">
    <source>
        <dbReference type="ARBA" id="ARBA00022857"/>
    </source>
</evidence>
<evidence type="ECO:0000256" key="9">
    <source>
        <dbReference type="RuleBase" id="RU004474"/>
    </source>
</evidence>
<dbReference type="InterPro" id="IPR024072">
    <property type="entry name" value="DHFR-like_dom_sf"/>
</dbReference>
<dbReference type="PIRSF" id="PIRSF000194">
    <property type="entry name" value="DHFR"/>
    <property type="match status" value="1"/>
</dbReference>
<sequence>MGMPESKTPKIAFVAAASDNDVIGRDGDLPWRQSTDLRRFKRETLGHTLVMGRKSYEAIGEPLPGRATVVLTRNTDWSAGEDRVRVAADLDQALELVATWGAELGMNPDVAMVTGGGQIFEMALPRADRLLLTRIHVELEGDAFFPRFDESAWRLAESLWQPADAKNDHAFTFETWLRK</sequence>
<dbReference type="EMBL" id="SJPQ01000001">
    <property type="protein sequence ID" value="TWT90914.1"/>
    <property type="molecule type" value="Genomic_DNA"/>
</dbReference>
<comment type="catalytic activity">
    <reaction evidence="8">
        <text>(6S)-5,6,7,8-tetrahydrofolate + NADP(+) = 7,8-dihydrofolate + NADPH + H(+)</text>
        <dbReference type="Rhea" id="RHEA:15009"/>
        <dbReference type="ChEBI" id="CHEBI:15378"/>
        <dbReference type="ChEBI" id="CHEBI:57451"/>
        <dbReference type="ChEBI" id="CHEBI:57453"/>
        <dbReference type="ChEBI" id="CHEBI:57783"/>
        <dbReference type="ChEBI" id="CHEBI:58349"/>
        <dbReference type="EC" id="1.5.1.3"/>
    </reaction>
</comment>
<dbReference type="AlphaFoldDB" id="A0A5C5ZTN4"/>
<dbReference type="InterPro" id="IPR001796">
    <property type="entry name" value="DHFR_dom"/>
</dbReference>
<protein>
    <recommendedName>
        <fullName evidence="3 8">Dihydrofolate reductase</fullName>
        <ecNumber evidence="3 8">1.5.1.3</ecNumber>
    </recommendedName>
</protein>
<evidence type="ECO:0000313" key="12">
    <source>
        <dbReference type="Proteomes" id="UP000315440"/>
    </source>
</evidence>
<dbReference type="UniPathway" id="UPA00077">
    <property type="reaction ID" value="UER00158"/>
</dbReference>
<dbReference type="PROSITE" id="PS00075">
    <property type="entry name" value="DHFR_1"/>
    <property type="match status" value="1"/>
</dbReference>
<gene>
    <name evidence="11" type="primary">dhfrIII</name>
    <name evidence="11" type="ORF">Mal64_13130</name>
</gene>
<dbReference type="EC" id="1.5.1.3" evidence="3 8"/>
<dbReference type="InterPro" id="IPR017925">
    <property type="entry name" value="DHFR_CS"/>
</dbReference>
<name>A0A5C5ZTN4_9BACT</name>
<dbReference type="CDD" id="cd00209">
    <property type="entry name" value="DHFR"/>
    <property type="match status" value="1"/>
</dbReference>
<dbReference type="InterPro" id="IPR012259">
    <property type="entry name" value="DHFR"/>
</dbReference>
<evidence type="ECO:0000256" key="6">
    <source>
        <dbReference type="ARBA" id="ARBA00023002"/>
    </source>
</evidence>
<dbReference type="PRINTS" id="PR00070">
    <property type="entry name" value="DHFR"/>
</dbReference>
<feature type="domain" description="DHFR" evidence="10">
    <location>
        <begin position="10"/>
        <end position="178"/>
    </location>
</feature>
<evidence type="ECO:0000256" key="3">
    <source>
        <dbReference type="ARBA" id="ARBA00012856"/>
    </source>
</evidence>
<dbReference type="PANTHER" id="PTHR48069:SF3">
    <property type="entry name" value="DIHYDROFOLATE REDUCTASE"/>
    <property type="match status" value="1"/>
</dbReference>
<dbReference type="Gene3D" id="3.40.430.10">
    <property type="entry name" value="Dihydrofolate Reductase, subunit A"/>
    <property type="match status" value="1"/>
</dbReference>
<dbReference type="GO" id="GO:0050661">
    <property type="term" value="F:NADP binding"/>
    <property type="evidence" value="ECO:0007669"/>
    <property type="project" value="InterPro"/>
</dbReference>
<dbReference type="SUPFAM" id="SSF53597">
    <property type="entry name" value="Dihydrofolate reductase-like"/>
    <property type="match status" value="1"/>
</dbReference>
<comment type="function">
    <text evidence="7 8">Key enzyme in folate metabolism. Catalyzes an essential reaction for de novo glycine and purine synthesis, and for DNA precursor synthesis.</text>
</comment>
<evidence type="ECO:0000256" key="7">
    <source>
        <dbReference type="ARBA" id="ARBA00025067"/>
    </source>
</evidence>
<accession>A0A5C5ZTN4</accession>
<comment type="caution">
    <text evidence="11">The sequence shown here is derived from an EMBL/GenBank/DDBJ whole genome shotgun (WGS) entry which is preliminary data.</text>
</comment>
<dbReference type="Pfam" id="PF00186">
    <property type="entry name" value="DHFR_1"/>
    <property type="match status" value="1"/>
</dbReference>
<keyword evidence="6 8" id="KW-0560">Oxidoreductase</keyword>
<dbReference type="GO" id="GO:0046654">
    <property type="term" value="P:tetrahydrofolate biosynthetic process"/>
    <property type="evidence" value="ECO:0007669"/>
    <property type="project" value="UniProtKB-UniPathway"/>
</dbReference>
<evidence type="ECO:0000259" key="10">
    <source>
        <dbReference type="PROSITE" id="PS51330"/>
    </source>
</evidence>
<evidence type="ECO:0000256" key="8">
    <source>
        <dbReference type="PIRNR" id="PIRNR000194"/>
    </source>
</evidence>
<keyword evidence="5 8" id="KW-0521">NADP</keyword>
<comment type="pathway">
    <text evidence="1 8">Cofactor biosynthesis; tetrahydrofolate biosynthesis; 5,6,7,8-tetrahydrofolate from 7,8-dihydrofolate: step 1/1.</text>
</comment>
<dbReference type="GO" id="GO:0005829">
    <property type="term" value="C:cytosol"/>
    <property type="evidence" value="ECO:0007669"/>
    <property type="project" value="TreeGrafter"/>
</dbReference>
<evidence type="ECO:0000256" key="4">
    <source>
        <dbReference type="ARBA" id="ARBA00022563"/>
    </source>
</evidence>
<evidence type="ECO:0000313" key="11">
    <source>
        <dbReference type="EMBL" id="TWT90914.1"/>
    </source>
</evidence>
<dbReference type="GO" id="GO:0046655">
    <property type="term" value="P:folic acid metabolic process"/>
    <property type="evidence" value="ECO:0007669"/>
    <property type="project" value="TreeGrafter"/>
</dbReference>
<organism evidence="11 12">
    <name type="scientific">Pseudobythopirellula maris</name>
    <dbReference type="NCBI Taxonomy" id="2527991"/>
    <lineage>
        <taxon>Bacteria</taxon>
        <taxon>Pseudomonadati</taxon>
        <taxon>Planctomycetota</taxon>
        <taxon>Planctomycetia</taxon>
        <taxon>Pirellulales</taxon>
        <taxon>Lacipirellulaceae</taxon>
        <taxon>Pseudobythopirellula</taxon>
    </lineage>
</organism>
<dbReference type="PROSITE" id="PS51330">
    <property type="entry name" value="DHFR_2"/>
    <property type="match status" value="1"/>
</dbReference>
<proteinExistence type="inferred from homology"/>
<keyword evidence="4 8" id="KW-0554">One-carbon metabolism</keyword>
<dbReference type="GO" id="GO:0004146">
    <property type="term" value="F:dihydrofolate reductase activity"/>
    <property type="evidence" value="ECO:0007669"/>
    <property type="project" value="UniProtKB-EC"/>
</dbReference>
<dbReference type="Proteomes" id="UP000315440">
    <property type="component" value="Unassembled WGS sequence"/>
</dbReference>
<reference evidence="11 12" key="1">
    <citation type="submission" date="2019-02" db="EMBL/GenBank/DDBJ databases">
        <title>Deep-cultivation of Planctomycetes and their phenomic and genomic characterization uncovers novel biology.</title>
        <authorList>
            <person name="Wiegand S."/>
            <person name="Jogler M."/>
            <person name="Boedeker C."/>
            <person name="Pinto D."/>
            <person name="Vollmers J."/>
            <person name="Rivas-Marin E."/>
            <person name="Kohn T."/>
            <person name="Peeters S.H."/>
            <person name="Heuer A."/>
            <person name="Rast P."/>
            <person name="Oberbeckmann S."/>
            <person name="Bunk B."/>
            <person name="Jeske O."/>
            <person name="Meyerdierks A."/>
            <person name="Storesund J.E."/>
            <person name="Kallscheuer N."/>
            <person name="Luecker S."/>
            <person name="Lage O.M."/>
            <person name="Pohl T."/>
            <person name="Merkel B.J."/>
            <person name="Hornburger P."/>
            <person name="Mueller R.-W."/>
            <person name="Bruemmer F."/>
            <person name="Labrenz M."/>
            <person name="Spormann A.M."/>
            <person name="Op Den Camp H."/>
            <person name="Overmann J."/>
            <person name="Amann R."/>
            <person name="Jetten M.S.M."/>
            <person name="Mascher T."/>
            <person name="Medema M.H."/>
            <person name="Devos D.P."/>
            <person name="Kaster A.-K."/>
            <person name="Ovreas L."/>
            <person name="Rohde M."/>
            <person name="Galperin M.Y."/>
            <person name="Jogler C."/>
        </authorList>
    </citation>
    <scope>NUCLEOTIDE SEQUENCE [LARGE SCALE GENOMIC DNA]</scope>
    <source>
        <strain evidence="11 12">Mal64</strain>
    </source>
</reference>
<keyword evidence="12" id="KW-1185">Reference proteome</keyword>
<comment type="similarity">
    <text evidence="2 8 9">Belongs to the dihydrofolate reductase family.</text>
</comment>
<dbReference type="GO" id="GO:0006730">
    <property type="term" value="P:one-carbon metabolic process"/>
    <property type="evidence" value="ECO:0007669"/>
    <property type="project" value="UniProtKB-KW"/>
</dbReference>
<dbReference type="PANTHER" id="PTHR48069">
    <property type="entry name" value="DIHYDROFOLATE REDUCTASE"/>
    <property type="match status" value="1"/>
</dbReference>